<evidence type="ECO:0000313" key="10">
    <source>
        <dbReference type="EMBL" id="KAF7428773.1"/>
    </source>
</evidence>
<feature type="region of interest" description="Disordered" evidence="8">
    <location>
        <begin position="1220"/>
        <end position="1388"/>
    </location>
</feature>
<dbReference type="GO" id="GO:0003743">
    <property type="term" value="F:translation initiation factor activity"/>
    <property type="evidence" value="ECO:0007669"/>
    <property type="project" value="UniProtKB-KW"/>
</dbReference>
<reference evidence="10" key="1">
    <citation type="submission" date="2019-07" db="EMBL/GenBank/DDBJ databases">
        <authorList>
            <person name="Palmer J.M."/>
        </authorList>
    </citation>
    <scope>NUCLEOTIDE SEQUENCE</scope>
    <source>
        <strain evidence="10">PC9</strain>
    </source>
</reference>
<feature type="compositionally biased region" description="Pro residues" evidence="8">
    <location>
        <begin position="267"/>
        <end position="277"/>
    </location>
</feature>
<gene>
    <name evidence="10" type="ORF">PC9H_008005</name>
</gene>
<feature type="compositionally biased region" description="Polar residues" evidence="8">
    <location>
        <begin position="784"/>
        <end position="797"/>
    </location>
</feature>
<keyword evidence="3" id="KW-0963">Cytoplasm</keyword>
<feature type="region of interest" description="Disordered" evidence="8">
    <location>
        <begin position="823"/>
        <end position="898"/>
    </location>
</feature>
<dbReference type="Pfam" id="PF02847">
    <property type="entry name" value="MA3"/>
    <property type="match status" value="1"/>
</dbReference>
<feature type="region of interest" description="Disordered" evidence="8">
    <location>
        <begin position="114"/>
        <end position="303"/>
    </location>
</feature>
<dbReference type="GeneID" id="59377823"/>
<dbReference type="GO" id="GO:0010494">
    <property type="term" value="C:cytoplasmic stress granule"/>
    <property type="evidence" value="ECO:0007669"/>
    <property type="project" value="UniProtKB-ARBA"/>
</dbReference>
<dbReference type="InterPro" id="IPR003891">
    <property type="entry name" value="Initiation_fac_eIF4g_MI"/>
</dbReference>
<dbReference type="Pfam" id="PF12152">
    <property type="entry name" value="eIF_4G1"/>
    <property type="match status" value="1"/>
</dbReference>
<feature type="compositionally biased region" description="Low complexity" evidence="8">
    <location>
        <begin position="88"/>
        <end position="102"/>
    </location>
</feature>
<feature type="compositionally biased region" description="Low complexity" evidence="8">
    <location>
        <begin position="171"/>
        <end position="189"/>
    </location>
</feature>
<feature type="compositionally biased region" description="Pro residues" evidence="8">
    <location>
        <begin position="347"/>
        <end position="371"/>
    </location>
</feature>
<dbReference type="InterPro" id="IPR003890">
    <property type="entry name" value="MIF4G-like_typ-3"/>
</dbReference>
<dbReference type="PROSITE" id="PS51366">
    <property type="entry name" value="MI"/>
    <property type="match status" value="1"/>
</dbReference>
<dbReference type="PANTHER" id="PTHR23253">
    <property type="entry name" value="EUKARYOTIC TRANSLATION INITIATION FACTOR 4 GAMMA"/>
    <property type="match status" value="1"/>
</dbReference>
<feature type="compositionally biased region" description="Low complexity" evidence="8">
    <location>
        <begin position="120"/>
        <end position="159"/>
    </location>
</feature>
<keyword evidence="6" id="KW-0694">RNA-binding</keyword>
<accession>A0A8H6ZWD1</accession>
<feature type="compositionally biased region" description="Basic and acidic residues" evidence="8">
    <location>
        <begin position="652"/>
        <end position="668"/>
    </location>
</feature>
<evidence type="ECO:0000256" key="6">
    <source>
        <dbReference type="ARBA" id="ARBA00022884"/>
    </source>
</evidence>
<dbReference type="FunFam" id="1.25.40.180:FF:000020">
    <property type="entry name" value="Eukaryotic translation initiation factor subunit"/>
    <property type="match status" value="1"/>
</dbReference>
<dbReference type="GO" id="GO:0003729">
    <property type="term" value="F:mRNA binding"/>
    <property type="evidence" value="ECO:0007669"/>
    <property type="project" value="TreeGrafter"/>
</dbReference>
<feature type="compositionally biased region" description="Pro residues" evidence="8">
    <location>
        <begin position="442"/>
        <end position="455"/>
    </location>
</feature>
<evidence type="ECO:0000313" key="11">
    <source>
        <dbReference type="Proteomes" id="UP000623687"/>
    </source>
</evidence>
<feature type="domain" description="MI" evidence="9">
    <location>
        <begin position="1386"/>
        <end position="1507"/>
    </location>
</feature>
<keyword evidence="4" id="KW-0396">Initiation factor</keyword>
<feature type="compositionally biased region" description="Low complexity" evidence="8">
    <location>
        <begin position="196"/>
        <end position="225"/>
    </location>
</feature>
<feature type="compositionally biased region" description="Low complexity" evidence="8">
    <location>
        <begin position="1296"/>
        <end position="1309"/>
    </location>
</feature>
<feature type="compositionally biased region" description="Low complexity" evidence="8">
    <location>
        <begin position="372"/>
        <end position="393"/>
    </location>
</feature>
<evidence type="ECO:0000256" key="7">
    <source>
        <dbReference type="ARBA" id="ARBA00022917"/>
    </source>
</evidence>
<evidence type="ECO:0000256" key="1">
    <source>
        <dbReference type="ARBA" id="ARBA00004496"/>
    </source>
</evidence>
<feature type="region of interest" description="Disordered" evidence="8">
    <location>
        <begin position="323"/>
        <end position="674"/>
    </location>
</feature>
<dbReference type="GO" id="GO:0016281">
    <property type="term" value="C:eukaryotic translation initiation factor 4F complex"/>
    <property type="evidence" value="ECO:0007669"/>
    <property type="project" value="TreeGrafter"/>
</dbReference>
<dbReference type="InterPro" id="IPR016024">
    <property type="entry name" value="ARM-type_fold"/>
</dbReference>
<feature type="compositionally biased region" description="Acidic residues" evidence="8">
    <location>
        <begin position="632"/>
        <end position="641"/>
    </location>
</feature>
<feature type="compositionally biased region" description="Low complexity" evidence="8">
    <location>
        <begin position="278"/>
        <end position="292"/>
    </location>
</feature>
<evidence type="ECO:0000256" key="2">
    <source>
        <dbReference type="ARBA" id="ARBA00005775"/>
    </source>
</evidence>
<feature type="compositionally biased region" description="Low complexity" evidence="8">
    <location>
        <begin position="1317"/>
        <end position="1331"/>
    </location>
</feature>
<dbReference type="VEuPathDB" id="FungiDB:PC9H_008005"/>
<dbReference type="OrthoDB" id="514777at2759"/>
<name>A0A8H6ZWD1_PLEOS</name>
<evidence type="ECO:0000256" key="5">
    <source>
        <dbReference type="ARBA" id="ARBA00022553"/>
    </source>
</evidence>
<dbReference type="InterPro" id="IPR036211">
    <property type="entry name" value="eIF4G_eIF4E-bd_sf"/>
</dbReference>
<feature type="region of interest" description="Disordered" evidence="8">
    <location>
        <begin position="750"/>
        <end position="797"/>
    </location>
</feature>
<comment type="subcellular location">
    <subcellularLocation>
        <location evidence="1">Cytoplasm</location>
    </subcellularLocation>
</comment>
<dbReference type="RefSeq" id="XP_036631145.1">
    <property type="nucleotide sequence ID" value="XM_036777525.1"/>
</dbReference>
<evidence type="ECO:0000256" key="3">
    <source>
        <dbReference type="ARBA" id="ARBA00022490"/>
    </source>
</evidence>
<feature type="compositionally biased region" description="Low complexity" evidence="8">
    <location>
        <begin position="255"/>
        <end position="265"/>
    </location>
</feature>
<feature type="compositionally biased region" description="Polar residues" evidence="8">
    <location>
        <begin position="1"/>
        <end position="15"/>
    </location>
</feature>
<keyword evidence="11" id="KW-1185">Reference proteome</keyword>
<evidence type="ECO:0000259" key="9">
    <source>
        <dbReference type="PROSITE" id="PS51366"/>
    </source>
</evidence>
<comment type="similarity">
    <text evidence="2">Belongs to the eukaryotic initiation factor 4G family.</text>
</comment>
<sequence>MSRSSTASASKQLPTKSAWARGPPQPANAPSSRSQSPAPSNVPPHVQTHQRRSSQLSQGVGIKDGVSIPRGDALKQGSGVTFGTIRDAPAPISSSPVAAPAVAAAGSVKTFGSVLVNGDTKPTASAASTSSSSRISSTPAASTSAASSTTPSASSTKSAFKMDVAKLFQGSGSSSTPSAPSTSETQSPSVRSSNLPPQSSHQPPPQQHQGQSSQSGQPSQMGGHHFTPFVPGMRQQNGGPGGVPRSPSYNRNMTNGNSSRPTGPNGPNGPSPIPPSMSSPRLQSHPHAGQPAPMAPPPQMQWPPYTYYPPYEYGYMYMPQQMPPPPNSLGPPQPGMAMSPRTGPIPLQSPTPGTPTPPHAVPHIPHVPHPPALSHTSSSSISGTPSTPTTPSTGNIPLSAARLNMGAPSFVPGSGRGAKISIKNPNDGAEIKIENWKKGSPGPGPSPASSTPPPTTFNSPGSRQPIRLESEDARKKRIAEEEEKQRKAKEAEQAKREAEEVAKREKERKEKEEKERKEKEEDERRRKEEEKEKELKRLEEEKIRKEQEERERKQKEEKEKEDERLRLEEAERVRKLEEAERKRKEEEDQARLLKEKEAKERAEREAEEKAKAQAEAEEKAKVEAAAKQATVEEPEEGEVVEADAPVLNGIPKPREKESLRIDTADSGRKRPGPLNLNIAKGVPISAAPMSALATARRIEDLGSVQYPDGIRSPSTELNANAQDSKFRYDRDFLLQFMKICTEKPDMLPPLDAIGLQPSDQSSYSMTRGGSGRHRQSSGAVPASRQASTGLNFNQPSGFNKASPVNTFTMGQFATPGAAKMSSEDRFAMSSRSASGPAGMAFGRPAQMQRTASQGGPGPMNKQRTRSKRGEDRGGNKANSGSQHSHGSNYNSGAMSQSSLGLEPVAPLQQSANRWDRKSLAADPDSPEIVDRKVKGLLNKLTMEKFDSISDQIIEWANRSEKEKDGRTLIQVIRLVFEKATDEATWSEMYARLCRKMMEQISPKVQDDGIKNAEGKPITGGHLFRKYLLNRCQEDFERGWVAKEATAAAAASKALEDKAAKAANDKAKENAKEGESTDEVALYSEEYYAAQKAKRQGLGLIKFIGELFKLQMLTERIMHECVKKLLGNVDNPEEEEIESLCKLLSTVGQLLDTPKARAHMDVYFSRMKDLIKSPNVSSRMQFMLQDVIELRERRWVSRNQVAAPTTLAAVHEAAAKEKASAEKEAFQKQQLSMSRGGSRRGGERNELTGPDGWTTRPPSKAGDLSQFGKISKPATMNFGPSSVFANKKGVEKKEPISRTSSSSNMFSMLSGNPEVAMSESGASKSSRPPSRKASIDLSQSGAPDGQRRRLNLLPRTKPVEEVEAGPSQEGESEEGEEAEAPTMSEADAKKKIDEDVKEFFGVRNLDEAEVYFSGLPSTHHERLVDKLVSKAIESKEADATLVADFFARASSKSLCSPTSFEEGFLGIAEVLEDIAIDAPKAWDFMALMVKGASLNGDTQGRIASKTTDANKLLALLS</sequence>
<feature type="compositionally biased region" description="Basic and acidic residues" evidence="8">
    <location>
        <begin position="483"/>
        <end position="624"/>
    </location>
</feature>
<feature type="compositionally biased region" description="Low complexity" evidence="8">
    <location>
        <begin position="28"/>
        <end position="39"/>
    </location>
</feature>
<organism evidence="10 11">
    <name type="scientific">Pleurotus ostreatus</name>
    <name type="common">Oyster mushroom</name>
    <name type="synonym">White-rot fungus</name>
    <dbReference type="NCBI Taxonomy" id="5322"/>
    <lineage>
        <taxon>Eukaryota</taxon>
        <taxon>Fungi</taxon>
        <taxon>Dikarya</taxon>
        <taxon>Basidiomycota</taxon>
        <taxon>Agaricomycotina</taxon>
        <taxon>Agaricomycetes</taxon>
        <taxon>Agaricomycetidae</taxon>
        <taxon>Agaricales</taxon>
        <taxon>Pleurotineae</taxon>
        <taxon>Pleurotaceae</taxon>
        <taxon>Pleurotus</taxon>
    </lineage>
</organism>
<evidence type="ECO:0000256" key="8">
    <source>
        <dbReference type="SAM" id="MobiDB-lite"/>
    </source>
</evidence>
<keyword evidence="7" id="KW-0648">Protein biosynthesis</keyword>
<dbReference type="SMART" id="SM00543">
    <property type="entry name" value="MIF4G"/>
    <property type="match status" value="1"/>
</dbReference>
<dbReference type="SUPFAM" id="SSF48371">
    <property type="entry name" value="ARM repeat"/>
    <property type="match status" value="2"/>
</dbReference>
<comment type="caution">
    <text evidence="10">The sequence shown here is derived from an EMBL/GenBank/DDBJ whole genome shotgun (WGS) entry which is preliminary data.</text>
</comment>
<feature type="region of interest" description="Disordered" evidence="8">
    <location>
        <begin position="1"/>
        <end position="102"/>
    </location>
</feature>
<dbReference type="SUPFAM" id="SSF101489">
    <property type="entry name" value="Eukaryotic initiation factor 4f subunit eIF4g, eIF4e-binding domain"/>
    <property type="match status" value="1"/>
</dbReference>
<dbReference type="PANTHER" id="PTHR23253:SF9">
    <property type="entry name" value="EUKARYOTIC TRANSLATION INITIATION FACTOR 4 GAMMA 2"/>
    <property type="match status" value="1"/>
</dbReference>
<dbReference type="Proteomes" id="UP000623687">
    <property type="component" value="Unassembled WGS sequence"/>
</dbReference>
<keyword evidence="5" id="KW-0597">Phosphoprotein</keyword>
<dbReference type="Gene3D" id="1.25.40.180">
    <property type="match status" value="2"/>
</dbReference>
<evidence type="ECO:0000256" key="4">
    <source>
        <dbReference type="ARBA" id="ARBA00022540"/>
    </source>
</evidence>
<dbReference type="Pfam" id="PF02854">
    <property type="entry name" value="MIF4G"/>
    <property type="match status" value="1"/>
</dbReference>
<protein>
    <recommendedName>
        <fullName evidence="9">MI domain-containing protein</fullName>
    </recommendedName>
</protein>
<feature type="compositionally biased region" description="Pro residues" evidence="8">
    <location>
        <begin position="323"/>
        <end position="334"/>
    </location>
</feature>
<feature type="compositionally biased region" description="Polar residues" evidence="8">
    <location>
        <begin position="876"/>
        <end position="898"/>
    </location>
</feature>
<feature type="compositionally biased region" description="Acidic residues" evidence="8">
    <location>
        <begin position="1369"/>
        <end position="1378"/>
    </location>
</feature>
<dbReference type="EMBL" id="JACETU010000005">
    <property type="protein sequence ID" value="KAF7428773.1"/>
    <property type="molecule type" value="Genomic_DNA"/>
</dbReference>
<dbReference type="InterPro" id="IPR022745">
    <property type="entry name" value="eIF4G1_eIF4E-bd"/>
</dbReference>
<dbReference type="Gene3D" id="1.20.970.30">
    <property type="entry name" value="eIF4G, eIF4E-binding domain"/>
    <property type="match status" value="1"/>
</dbReference>
<proteinExistence type="inferred from homology"/>